<feature type="chain" id="PRO_5042471941" evidence="5">
    <location>
        <begin position="17"/>
        <end position="868"/>
    </location>
</feature>
<evidence type="ECO:0000259" key="7">
    <source>
        <dbReference type="PROSITE" id="PS50009"/>
    </source>
</evidence>
<feature type="domain" description="Ras-GEF" evidence="7">
    <location>
        <begin position="586"/>
        <end position="844"/>
    </location>
</feature>
<evidence type="ECO:0000256" key="2">
    <source>
        <dbReference type="PROSITE-ProRule" id="PRU00168"/>
    </source>
</evidence>
<feature type="domain" description="SH2" evidence="6">
    <location>
        <begin position="176"/>
        <end position="278"/>
    </location>
</feature>
<dbReference type="InterPro" id="IPR001895">
    <property type="entry name" value="RASGEF_cat_dom"/>
</dbReference>
<evidence type="ECO:0000313" key="9">
    <source>
        <dbReference type="RefSeq" id="XP_011501695.1"/>
    </source>
</evidence>
<evidence type="ECO:0000313" key="8">
    <source>
        <dbReference type="Proteomes" id="UP000695007"/>
    </source>
</evidence>
<dbReference type="PANTHER" id="PTHR14247">
    <property type="entry name" value="BREAST CANCER ANTI-ESTROGEN RESISTANCE PROTEIN 3 HOMOLOG-LIKE PROTEIN"/>
    <property type="match status" value="1"/>
</dbReference>
<evidence type="ECO:0000256" key="5">
    <source>
        <dbReference type="SAM" id="SignalP"/>
    </source>
</evidence>
<dbReference type="InterPro" id="IPR000980">
    <property type="entry name" value="SH2"/>
</dbReference>
<feature type="compositionally biased region" description="Polar residues" evidence="4">
    <location>
        <begin position="134"/>
        <end position="148"/>
    </location>
</feature>
<dbReference type="GO" id="GO:0005085">
    <property type="term" value="F:guanyl-nucleotide exchange factor activity"/>
    <property type="evidence" value="ECO:0007669"/>
    <property type="project" value="UniProtKB-KW"/>
</dbReference>
<dbReference type="Gene3D" id="3.30.505.10">
    <property type="entry name" value="SH2 domain"/>
    <property type="match status" value="1"/>
</dbReference>
<dbReference type="RefSeq" id="XP_011501695.1">
    <property type="nucleotide sequence ID" value="XM_011503393.1"/>
</dbReference>
<gene>
    <name evidence="9" type="primary">LOC105365277</name>
</gene>
<dbReference type="InterPro" id="IPR036860">
    <property type="entry name" value="SH2_dom_sf"/>
</dbReference>
<protein>
    <submittedName>
        <fullName evidence="9">Breast cancer anti-estrogen resistance protein 3</fullName>
    </submittedName>
</protein>
<reference evidence="9" key="1">
    <citation type="submission" date="2025-08" db="UniProtKB">
        <authorList>
            <consortium name="RefSeq"/>
        </authorList>
    </citation>
    <scope>IDENTIFICATION</scope>
</reference>
<dbReference type="AlphaFoldDB" id="A0AAJ6YP71"/>
<dbReference type="GeneID" id="105365277"/>
<feature type="compositionally biased region" description="Basic residues" evidence="4">
    <location>
        <begin position="461"/>
        <end position="474"/>
    </location>
</feature>
<dbReference type="InterPro" id="IPR036964">
    <property type="entry name" value="RASGEF_cat_dom_sf"/>
</dbReference>
<dbReference type="Proteomes" id="UP000695007">
    <property type="component" value="Unplaced"/>
</dbReference>
<feature type="region of interest" description="Disordered" evidence="4">
    <location>
        <begin position="107"/>
        <end position="150"/>
    </location>
</feature>
<dbReference type="InterPro" id="IPR044102">
    <property type="entry name" value="SH2_SHEP1/BCAR3/NSP1"/>
</dbReference>
<dbReference type="PANTHER" id="PTHR14247:SF8">
    <property type="entry name" value="RAS-GEF DOMAIN-CONTAINING PROTEIN"/>
    <property type="match status" value="1"/>
</dbReference>
<evidence type="ECO:0000256" key="3">
    <source>
        <dbReference type="PROSITE-ProRule" id="PRU00191"/>
    </source>
</evidence>
<feature type="region of interest" description="Disordered" evidence="4">
    <location>
        <begin position="297"/>
        <end position="339"/>
    </location>
</feature>
<evidence type="ECO:0000256" key="4">
    <source>
        <dbReference type="SAM" id="MobiDB-lite"/>
    </source>
</evidence>
<dbReference type="SMART" id="SM00147">
    <property type="entry name" value="RasGEF"/>
    <property type="match status" value="1"/>
</dbReference>
<dbReference type="PROSITE" id="PS50009">
    <property type="entry name" value="RASGEF_CAT"/>
    <property type="match status" value="1"/>
</dbReference>
<dbReference type="SUPFAM" id="SSF48366">
    <property type="entry name" value="Ras GEF"/>
    <property type="match status" value="1"/>
</dbReference>
<proteinExistence type="predicted"/>
<dbReference type="SUPFAM" id="SSF55550">
    <property type="entry name" value="SH2 domain"/>
    <property type="match status" value="1"/>
</dbReference>
<keyword evidence="2" id="KW-0344">Guanine-nucleotide releasing factor</keyword>
<dbReference type="CDD" id="cd10337">
    <property type="entry name" value="SH2_BCAR3"/>
    <property type="match status" value="1"/>
</dbReference>
<keyword evidence="8" id="KW-1185">Reference proteome</keyword>
<dbReference type="Gene3D" id="1.10.840.10">
    <property type="entry name" value="Ras guanine-nucleotide exchange factors catalytic domain"/>
    <property type="match status" value="1"/>
</dbReference>
<dbReference type="Pfam" id="PF00017">
    <property type="entry name" value="SH2"/>
    <property type="match status" value="1"/>
</dbReference>
<keyword evidence="1 3" id="KW-0727">SH2 domain</keyword>
<dbReference type="GO" id="GO:0007264">
    <property type="term" value="P:small GTPase-mediated signal transduction"/>
    <property type="evidence" value="ECO:0007669"/>
    <property type="project" value="InterPro"/>
</dbReference>
<dbReference type="FunFam" id="1.10.840.10:FF:000015">
    <property type="entry name" value="Uncharacterized protein, isoform A"/>
    <property type="match status" value="1"/>
</dbReference>
<dbReference type="Pfam" id="PF00617">
    <property type="entry name" value="RasGEF"/>
    <property type="match status" value="1"/>
</dbReference>
<accession>A0AAJ6YP71</accession>
<dbReference type="GO" id="GO:0001784">
    <property type="term" value="F:phosphotyrosine residue binding"/>
    <property type="evidence" value="ECO:0007669"/>
    <property type="project" value="InterPro"/>
</dbReference>
<dbReference type="InterPro" id="IPR051853">
    <property type="entry name" value="SH2-Ras-GEF_adapter"/>
</dbReference>
<feature type="compositionally biased region" description="Polar residues" evidence="4">
    <location>
        <begin position="320"/>
        <end position="329"/>
    </location>
</feature>
<evidence type="ECO:0000259" key="6">
    <source>
        <dbReference type="PROSITE" id="PS50001"/>
    </source>
</evidence>
<keyword evidence="5" id="KW-0732">Signal</keyword>
<organism evidence="8 9">
    <name type="scientific">Ceratosolen solmsi marchali</name>
    <dbReference type="NCBI Taxonomy" id="326594"/>
    <lineage>
        <taxon>Eukaryota</taxon>
        <taxon>Metazoa</taxon>
        <taxon>Ecdysozoa</taxon>
        <taxon>Arthropoda</taxon>
        <taxon>Hexapoda</taxon>
        <taxon>Insecta</taxon>
        <taxon>Pterygota</taxon>
        <taxon>Neoptera</taxon>
        <taxon>Endopterygota</taxon>
        <taxon>Hymenoptera</taxon>
        <taxon>Apocrita</taxon>
        <taxon>Proctotrupomorpha</taxon>
        <taxon>Chalcidoidea</taxon>
        <taxon>Agaonidae</taxon>
        <taxon>Agaoninae</taxon>
        <taxon>Ceratosolen</taxon>
    </lineage>
</organism>
<dbReference type="KEGG" id="csol:105365277"/>
<evidence type="ECO:0000256" key="1">
    <source>
        <dbReference type="ARBA" id="ARBA00022999"/>
    </source>
</evidence>
<dbReference type="InterPro" id="IPR023578">
    <property type="entry name" value="Ras_GEF_dom_sf"/>
</dbReference>
<dbReference type="FunFam" id="3.30.505.10:FF:000013">
    <property type="entry name" value="SH2 domain-containing protein 3C isoform X1"/>
    <property type="match status" value="1"/>
</dbReference>
<feature type="signal peptide" evidence="5">
    <location>
        <begin position="1"/>
        <end position="16"/>
    </location>
</feature>
<feature type="region of interest" description="Disordered" evidence="4">
    <location>
        <begin position="426"/>
        <end position="492"/>
    </location>
</feature>
<sequence length="868" mass="96846">MLILCFLFFLYKTQYADNAKSNERSIAWGLRFPSANSLQQALSTSRRRKKRDSDIIVEASCTNSQQKQNPLSWQHLSEIIVPEKEPIYIVTVGSSNDFITSRLVGPKDTRGISSGGDHACSTEEAPTGPRSPASGCSTPRASMSQEPPQESIRKLLERELRLFDLIDPRDLRSYAWYHGSTLPGGRKGAENEIPNDGDFLVRDCASQPGNYVLSVRHKGQPLHFVINKLILQPETVYERVQYQFEDEAFDTVADLITFYVGSKRPISQASGARIINPRHRKVPLSMSSGIIGPNASFSPSSLSATTRSPIRALRKKERSQSLTPCQHYQSPPPPQLVPLHHMSQLHSSTLPRIPSISNNQTLSCSLSLGRQKITRVISDPVLKFQQLQLQHQRQTQQQQQHQQQHQQHVITDEPHYQIPKNNSAVLLAGSTGSGSYDLPPPKPPRVPRHLKPPPPPPYPFPHHHAHAHHSHQTKPHQASGSDSGNGSGDSEFEASAAGACALPMQPAMKGIIIRSYHQAKALGLSDIDIKKWEEMERKISETAPNYEMPTSFDLENFNTLLLPTVEHKPLDATALKGVTGMLHETASRILASHITKIDVDMLLKVYVTEDPPSIREGLCGLELLVLPYAHQTRLDVIERTECMKLLVAVTVLTCPTPAERALMISRWIQVAIDTKTALGNLFGFCSIMLGLCLPQIQRLTDTWHLLRQKHTDDAFTFEAKLRPTLRAMNECTDPQAPNTTLPHILPIALLNERTHDDVIGNTPPSALAAVVLSPWENSAADCGLSIMWAHLEASRKMTDNLTHFRRNAEIALEGCRHDELLSDAFRTEFHIKFLWGSRGALVATNERHDKFVRVLDAMHDKCATTEQT</sequence>
<name>A0AAJ6YP71_9HYME</name>
<dbReference type="PROSITE" id="PS50001">
    <property type="entry name" value="SH2"/>
    <property type="match status" value="1"/>
</dbReference>
<feature type="compositionally biased region" description="Polar residues" evidence="4">
    <location>
        <begin position="297"/>
        <end position="308"/>
    </location>
</feature>
<dbReference type="SMART" id="SM00252">
    <property type="entry name" value="SH2"/>
    <property type="match status" value="1"/>
</dbReference>
<feature type="compositionally biased region" description="Low complexity" evidence="4">
    <location>
        <begin position="475"/>
        <end position="484"/>
    </location>
</feature>